<dbReference type="PANTHER" id="PTHR23501">
    <property type="entry name" value="MAJOR FACILITATOR SUPERFAMILY"/>
    <property type="match status" value="1"/>
</dbReference>
<evidence type="ECO:0000256" key="3">
    <source>
        <dbReference type="ARBA" id="ARBA00022692"/>
    </source>
</evidence>
<dbReference type="Pfam" id="PF06609">
    <property type="entry name" value="TRI12"/>
    <property type="match status" value="2"/>
</dbReference>
<accession>A0A8E2E7I8</accession>
<feature type="transmembrane region" description="Helical" evidence="6">
    <location>
        <begin position="249"/>
        <end position="270"/>
    </location>
</feature>
<dbReference type="AlphaFoldDB" id="A0A8E2E7I8"/>
<evidence type="ECO:0000256" key="5">
    <source>
        <dbReference type="ARBA" id="ARBA00023136"/>
    </source>
</evidence>
<dbReference type="PANTHER" id="PTHR23501:SF109">
    <property type="entry name" value="MAJOR FACILITATOR SUPERFAMILY (MFS) PROFILE DOMAIN-CONTAINING PROTEIN-RELATED"/>
    <property type="match status" value="1"/>
</dbReference>
<organism evidence="7 8">
    <name type="scientific">Lepidopterella palustris CBS 459.81</name>
    <dbReference type="NCBI Taxonomy" id="1314670"/>
    <lineage>
        <taxon>Eukaryota</taxon>
        <taxon>Fungi</taxon>
        <taxon>Dikarya</taxon>
        <taxon>Ascomycota</taxon>
        <taxon>Pezizomycotina</taxon>
        <taxon>Dothideomycetes</taxon>
        <taxon>Pleosporomycetidae</taxon>
        <taxon>Mytilinidiales</taxon>
        <taxon>Argynnaceae</taxon>
        <taxon>Lepidopterella</taxon>
    </lineage>
</organism>
<dbReference type="InterPro" id="IPR036259">
    <property type="entry name" value="MFS_trans_sf"/>
</dbReference>
<evidence type="ECO:0000256" key="4">
    <source>
        <dbReference type="ARBA" id="ARBA00022989"/>
    </source>
</evidence>
<dbReference type="SUPFAM" id="SSF103473">
    <property type="entry name" value="MFS general substrate transporter"/>
    <property type="match status" value="1"/>
</dbReference>
<reference evidence="7 8" key="1">
    <citation type="journal article" date="2016" name="Nat. Commun.">
        <title>Ectomycorrhizal ecology is imprinted in the genome of the dominant symbiotic fungus Cenococcum geophilum.</title>
        <authorList>
            <consortium name="DOE Joint Genome Institute"/>
            <person name="Peter M."/>
            <person name="Kohler A."/>
            <person name="Ohm R.A."/>
            <person name="Kuo A."/>
            <person name="Krutzmann J."/>
            <person name="Morin E."/>
            <person name="Arend M."/>
            <person name="Barry K.W."/>
            <person name="Binder M."/>
            <person name="Choi C."/>
            <person name="Clum A."/>
            <person name="Copeland A."/>
            <person name="Grisel N."/>
            <person name="Haridas S."/>
            <person name="Kipfer T."/>
            <person name="LaButti K."/>
            <person name="Lindquist E."/>
            <person name="Lipzen A."/>
            <person name="Maire R."/>
            <person name="Meier B."/>
            <person name="Mihaltcheva S."/>
            <person name="Molinier V."/>
            <person name="Murat C."/>
            <person name="Poggeler S."/>
            <person name="Quandt C.A."/>
            <person name="Sperisen C."/>
            <person name="Tritt A."/>
            <person name="Tisserant E."/>
            <person name="Crous P.W."/>
            <person name="Henrissat B."/>
            <person name="Nehls U."/>
            <person name="Egli S."/>
            <person name="Spatafora J.W."/>
            <person name="Grigoriev I.V."/>
            <person name="Martin F.M."/>
        </authorList>
    </citation>
    <scope>NUCLEOTIDE SEQUENCE [LARGE SCALE GENOMIC DNA]</scope>
    <source>
        <strain evidence="7 8">CBS 459.81</strain>
    </source>
</reference>
<keyword evidence="4 6" id="KW-1133">Transmembrane helix</keyword>
<protein>
    <submittedName>
        <fullName evidence="7">MFS general substrate transporter</fullName>
    </submittedName>
</protein>
<evidence type="ECO:0000313" key="7">
    <source>
        <dbReference type="EMBL" id="OCK78705.1"/>
    </source>
</evidence>
<evidence type="ECO:0000256" key="6">
    <source>
        <dbReference type="SAM" id="Phobius"/>
    </source>
</evidence>
<sequence length="479" mass="52289">MVNTPVTSHDNKWSPPQSIENLPLHQEAITEHYFIAPAAEVVLYHDAVSRDAIGGQYMDMPKGYYTSIGFIGTVIGACLANISGYLGWVVPANTLLLINQSLGGSRNIIWVALAYTTGFTVGMALLGRLSDIFGRLWFFIGYSVITLIGNIIGASAQPVNSLIVTNTPNGLGGAGQLSFSVLVGELMPNRQRGPWNAAILFSCVPFAVFSPPIAQPFIENTVLQWRWSYILDCIINALAVAGGQSYPWVSSQVLCTLIIGIMTLVAFRFWEAYSGHEYPLIPMRLFRNIKYDAIVACAGIAAMVYYPMSVLWPTVIGSGFTTDVTGIGWLSCAVGGGISLGEFAGGLGVRYIPRMKLQIVVAAMTMAGPVAAIASSSEHTRTRTVRLPTTASTAARYMEALCLSSMALVWEPEDIGFVAGVLGLGANSLRCRRRISIHVRPHKQDYKIPALLRRACRHCRRPACFLSRLTFRRLKLWLF</sequence>
<dbReference type="Proteomes" id="UP000250266">
    <property type="component" value="Unassembled WGS sequence"/>
</dbReference>
<keyword evidence="8" id="KW-1185">Reference proteome</keyword>
<feature type="transmembrane region" description="Helical" evidence="6">
    <location>
        <begin position="328"/>
        <end position="349"/>
    </location>
</feature>
<name>A0A8E2E7I8_9PEZI</name>
<dbReference type="EMBL" id="KV745044">
    <property type="protein sequence ID" value="OCK78705.1"/>
    <property type="molecule type" value="Genomic_DNA"/>
</dbReference>
<feature type="transmembrane region" description="Helical" evidence="6">
    <location>
        <begin position="136"/>
        <end position="156"/>
    </location>
</feature>
<evidence type="ECO:0000256" key="2">
    <source>
        <dbReference type="ARBA" id="ARBA00022448"/>
    </source>
</evidence>
<dbReference type="Gene3D" id="1.20.1250.20">
    <property type="entry name" value="MFS general substrate transporter like domains"/>
    <property type="match status" value="1"/>
</dbReference>
<comment type="subcellular location">
    <subcellularLocation>
        <location evidence="1">Membrane</location>
        <topology evidence="1">Multi-pass membrane protein</topology>
    </subcellularLocation>
</comment>
<evidence type="ECO:0000256" key="1">
    <source>
        <dbReference type="ARBA" id="ARBA00004141"/>
    </source>
</evidence>
<keyword evidence="2" id="KW-0813">Transport</keyword>
<keyword evidence="3 6" id="KW-0812">Transmembrane</keyword>
<dbReference type="GO" id="GO:0005886">
    <property type="term" value="C:plasma membrane"/>
    <property type="evidence" value="ECO:0007669"/>
    <property type="project" value="TreeGrafter"/>
</dbReference>
<gene>
    <name evidence="7" type="ORF">K432DRAFT_406217</name>
</gene>
<proteinExistence type="predicted"/>
<keyword evidence="5 6" id="KW-0472">Membrane</keyword>
<dbReference type="OrthoDB" id="4161376at2759"/>
<feature type="transmembrane region" description="Helical" evidence="6">
    <location>
        <begin position="108"/>
        <end position="129"/>
    </location>
</feature>
<dbReference type="InterPro" id="IPR010573">
    <property type="entry name" value="MFS_Str1/Tri12-like"/>
</dbReference>
<feature type="transmembrane region" description="Helical" evidence="6">
    <location>
        <begin position="64"/>
        <end position="88"/>
    </location>
</feature>
<evidence type="ECO:0000313" key="8">
    <source>
        <dbReference type="Proteomes" id="UP000250266"/>
    </source>
</evidence>
<dbReference type="GO" id="GO:0022857">
    <property type="term" value="F:transmembrane transporter activity"/>
    <property type="evidence" value="ECO:0007669"/>
    <property type="project" value="InterPro"/>
</dbReference>
<feature type="transmembrane region" description="Helical" evidence="6">
    <location>
        <begin position="291"/>
        <end position="308"/>
    </location>
</feature>